<evidence type="ECO:0000256" key="10">
    <source>
        <dbReference type="PIRNR" id="PIRNR006609"/>
    </source>
</evidence>
<comment type="subcellular location">
    <subcellularLocation>
        <location evidence="1 10">Nucleus</location>
    </subcellularLocation>
</comment>
<keyword evidence="4 10" id="KW-0747">Spliceosome</keyword>
<keyword evidence="3 10" id="KW-0507">mRNA processing</keyword>
<dbReference type="AlphaFoldDB" id="A0A1E3PKM3"/>
<dbReference type="InterPro" id="IPR016487">
    <property type="entry name" value="Lsm6/sSmF"/>
</dbReference>
<keyword evidence="7 10" id="KW-0539">Nucleus</keyword>
<dbReference type="InterPro" id="IPR034100">
    <property type="entry name" value="Sm_F"/>
</dbReference>
<dbReference type="GO" id="GO:0034715">
    <property type="term" value="C:pICln-Sm protein complex"/>
    <property type="evidence" value="ECO:0007669"/>
    <property type="project" value="TreeGrafter"/>
</dbReference>
<dbReference type="Gene3D" id="2.30.30.100">
    <property type="match status" value="1"/>
</dbReference>
<dbReference type="Proteomes" id="UP000095009">
    <property type="component" value="Unassembled WGS sequence"/>
</dbReference>
<protein>
    <recommendedName>
        <fullName evidence="9">Sm protein F</fullName>
    </recommendedName>
</protein>
<dbReference type="Pfam" id="PF01423">
    <property type="entry name" value="LSM"/>
    <property type="match status" value="1"/>
</dbReference>
<dbReference type="STRING" id="857566.A0A1E3PKM3"/>
<sequence>MSSVFNPVNPKPFLQAITGQAVVVRLKWGQTEYRGTLVSVDSYMNLQLDGAVEYIDLERKGDLGEVFIRCNNVLWVAEDREASTHTEMAV</sequence>
<dbReference type="SUPFAM" id="SSF50182">
    <property type="entry name" value="Sm-like ribonucleoproteins"/>
    <property type="match status" value="1"/>
</dbReference>
<keyword evidence="13" id="KW-1185">Reference proteome</keyword>
<reference evidence="12 13" key="1">
    <citation type="journal article" date="2016" name="Proc. Natl. Acad. Sci. U.S.A.">
        <title>Comparative genomics of biotechnologically important yeasts.</title>
        <authorList>
            <person name="Riley R."/>
            <person name="Haridas S."/>
            <person name="Wolfe K.H."/>
            <person name="Lopes M.R."/>
            <person name="Hittinger C.T."/>
            <person name="Goeker M."/>
            <person name="Salamov A.A."/>
            <person name="Wisecaver J.H."/>
            <person name="Long T.M."/>
            <person name="Calvey C.H."/>
            <person name="Aerts A.L."/>
            <person name="Barry K.W."/>
            <person name="Choi C."/>
            <person name="Clum A."/>
            <person name="Coughlan A.Y."/>
            <person name="Deshpande S."/>
            <person name="Douglass A.P."/>
            <person name="Hanson S.J."/>
            <person name="Klenk H.-P."/>
            <person name="LaButti K.M."/>
            <person name="Lapidus A."/>
            <person name="Lindquist E.A."/>
            <person name="Lipzen A.M."/>
            <person name="Meier-Kolthoff J.P."/>
            <person name="Ohm R.A."/>
            <person name="Otillar R.P."/>
            <person name="Pangilinan J.L."/>
            <person name="Peng Y."/>
            <person name="Rokas A."/>
            <person name="Rosa C.A."/>
            <person name="Scheuner C."/>
            <person name="Sibirny A.A."/>
            <person name="Slot J.C."/>
            <person name="Stielow J.B."/>
            <person name="Sun H."/>
            <person name="Kurtzman C.P."/>
            <person name="Blackwell M."/>
            <person name="Grigoriev I.V."/>
            <person name="Jeffries T.W."/>
        </authorList>
    </citation>
    <scope>NUCLEOTIDE SEQUENCE [LARGE SCALE GENOMIC DNA]</scope>
    <source>
        <strain evidence="12 13">DSM 6958</strain>
    </source>
</reference>
<evidence type="ECO:0000256" key="5">
    <source>
        <dbReference type="ARBA" id="ARBA00022884"/>
    </source>
</evidence>
<dbReference type="GO" id="GO:0000398">
    <property type="term" value="P:mRNA splicing, via spliceosome"/>
    <property type="evidence" value="ECO:0007669"/>
    <property type="project" value="InterPro"/>
</dbReference>
<name>A0A1E3PKM3_9ASCO</name>
<dbReference type="InterPro" id="IPR047575">
    <property type="entry name" value="Sm"/>
</dbReference>
<dbReference type="GO" id="GO:0005686">
    <property type="term" value="C:U2 snRNP"/>
    <property type="evidence" value="ECO:0007669"/>
    <property type="project" value="EnsemblFungi"/>
</dbReference>
<keyword evidence="5 10" id="KW-0694">RNA-binding</keyword>
<dbReference type="SMART" id="SM00651">
    <property type="entry name" value="Sm"/>
    <property type="match status" value="1"/>
</dbReference>
<dbReference type="PANTHER" id="PTHR11021">
    <property type="entry name" value="SMALL NUCLEAR RIBONUCLEOPROTEIN F SNRNP-F"/>
    <property type="match status" value="1"/>
</dbReference>
<dbReference type="OrthoDB" id="409625at2759"/>
<evidence type="ECO:0000313" key="13">
    <source>
        <dbReference type="Proteomes" id="UP000095009"/>
    </source>
</evidence>
<evidence type="ECO:0000256" key="3">
    <source>
        <dbReference type="ARBA" id="ARBA00022664"/>
    </source>
</evidence>
<dbReference type="PANTHER" id="PTHR11021:SF0">
    <property type="entry name" value="SMALL NUCLEAR RIBONUCLEOPROTEIN F"/>
    <property type="match status" value="1"/>
</dbReference>
<dbReference type="GO" id="GO:0003723">
    <property type="term" value="F:RNA binding"/>
    <property type="evidence" value="ECO:0007669"/>
    <property type="project" value="UniProtKB-UniRule"/>
</dbReference>
<dbReference type="CDD" id="cd01722">
    <property type="entry name" value="Sm_F"/>
    <property type="match status" value="1"/>
</dbReference>
<gene>
    <name evidence="12" type="ORF">NADFUDRAFT_57908</name>
</gene>
<evidence type="ECO:0000256" key="4">
    <source>
        <dbReference type="ARBA" id="ARBA00022728"/>
    </source>
</evidence>
<dbReference type="GO" id="GO:0071014">
    <property type="term" value="C:post-mRNA release spliceosomal complex"/>
    <property type="evidence" value="ECO:0007669"/>
    <property type="project" value="EnsemblFungi"/>
</dbReference>
<evidence type="ECO:0000256" key="7">
    <source>
        <dbReference type="ARBA" id="ARBA00023242"/>
    </source>
</evidence>
<evidence type="ECO:0000256" key="2">
    <source>
        <dbReference type="ARBA" id="ARBA00007927"/>
    </source>
</evidence>
<dbReference type="EMBL" id="KV454409">
    <property type="protein sequence ID" value="ODQ65502.1"/>
    <property type="molecule type" value="Genomic_DNA"/>
</dbReference>
<evidence type="ECO:0000259" key="11">
    <source>
        <dbReference type="PROSITE" id="PS52002"/>
    </source>
</evidence>
<dbReference type="InterPro" id="IPR001163">
    <property type="entry name" value="Sm_dom_euk/arc"/>
</dbReference>
<keyword evidence="8 10" id="KW-0687">Ribonucleoprotein</keyword>
<evidence type="ECO:0000256" key="9">
    <source>
        <dbReference type="ARBA" id="ARBA00030144"/>
    </source>
</evidence>
<dbReference type="GO" id="GO:0005685">
    <property type="term" value="C:U1 snRNP"/>
    <property type="evidence" value="ECO:0007669"/>
    <property type="project" value="EnsemblFungi"/>
</dbReference>
<dbReference type="InterPro" id="IPR010920">
    <property type="entry name" value="LSM_dom_sf"/>
</dbReference>
<dbReference type="PROSITE" id="PS52002">
    <property type="entry name" value="SM"/>
    <property type="match status" value="1"/>
</dbReference>
<proteinExistence type="inferred from homology"/>
<evidence type="ECO:0000256" key="1">
    <source>
        <dbReference type="ARBA" id="ARBA00004123"/>
    </source>
</evidence>
<dbReference type="GO" id="GO:0005682">
    <property type="term" value="C:U5 snRNP"/>
    <property type="evidence" value="ECO:0007669"/>
    <property type="project" value="EnsemblFungi"/>
</dbReference>
<evidence type="ECO:0000313" key="12">
    <source>
        <dbReference type="EMBL" id="ODQ65502.1"/>
    </source>
</evidence>
<keyword evidence="6 10" id="KW-0508">mRNA splicing</keyword>
<evidence type="ECO:0000256" key="6">
    <source>
        <dbReference type="ARBA" id="ARBA00023187"/>
    </source>
</evidence>
<evidence type="ECO:0000256" key="8">
    <source>
        <dbReference type="ARBA" id="ARBA00023274"/>
    </source>
</evidence>
<organism evidence="12 13">
    <name type="scientific">Nadsonia fulvescens var. elongata DSM 6958</name>
    <dbReference type="NCBI Taxonomy" id="857566"/>
    <lineage>
        <taxon>Eukaryota</taxon>
        <taxon>Fungi</taxon>
        <taxon>Dikarya</taxon>
        <taxon>Ascomycota</taxon>
        <taxon>Saccharomycotina</taxon>
        <taxon>Dipodascomycetes</taxon>
        <taxon>Dipodascales</taxon>
        <taxon>Dipodascales incertae sedis</taxon>
        <taxon>Nadsonia</taxon>
    </lineage>
</organism>
<feature type="domain" description="Sm" evidence="11">
    <location>
        <begin position="9"/>
        <end position="82"/>
    </location>
</feature>
<dbReference type="PIRSF" id="PIRSF006609">
    <property type="entry name" value="snRNP_SmF"/>
    <property type="match status" value="1"/>
</dbReference>
<dbReference type="GO" id="GO:0071013">
    <property type="term" value="C:catalytic step 2 spliceosome"/>
    <property type="evidence" value="ECO:0007669"/>
    <property type="project" value="TreeGrafter"/>
</dbReference>
<comment type="similarity">
    <text evidence="2 10">Belongs to the snRNP Sm proteins family. SmF/LSm6 subfamily.</text>
</comment>
<accession>A0A1E3PKM3</accession>